<keyword evidence="1" id="KW-0560">Oxidoreductase</keyword>
<dbReference type="SUPFAM" id="SSF51197">
    <property type="entry name" value="Clavaminate synthase-like"/>
    <property type="match status" value="1"/>
</dbReference>
<comment type="caution">
    <text evidence="1">The sequence shown here is derived from an EMBL/GenBank/DDBJ whole genome shotgun (WGS) entry which is preliminary data.</text>
</comment>
<organism evidence="1 2">
    <name type="scientific">Sphingomonas aurea</name>
    <dbReference type="NCBI Taxonomy" id="3063994"/>
    <lineage>
        <taxon>Bacteria</taxon>
        <taxon>Pseudomonadati</taxon>
        <taxon>Pseudomonadota</taxon>
        <taxon>Alphaproteobacteria</taxon>
        <taxon>Sphingomonadales</taxon>
        <taxon>Sphingomonadaceae</taxon>
        <taxon>Sphingomonas</taxon>
    </lineage>
</organism>
<proteinExistence type="predicted"/>
<protein>
    <submittedName>
        <fullName evidence="1">Phytanoyl-CoA dioxygenase family protein</fullName>
    </submittedName>
</protein>
<sequence>MDMALDTAGFARCPFRLSPAALGEVCELFAAMGSVQPGMRIDPRPLREMAALVPVQSAAATRLGVDARPVRALLFDKHDGANWSLGWHQDRTIEVAAQVRVAGFGPFTRKQGRLHVAPPVGIIERMLTVRVHVDAVDDDNGPLIVAPGSHRLGYIAEASIASVVDRCGETACVADTGDVWFYATPILHRSGRAIAGRRRRVLQVDYAHDPLPGGLAWAADA</sequence>
<dbReference type="GO" id="GO:0051213">
    <property type="term" value="F:dioxygenase activity"/>
    <property type="evidence" value="ECO:0007669"/>
    <property type="project" value="UniProtKB-KW"/>
</dbReference>
<dbReference type="RefSeq" id="WP_305171763.1">
    <property type="nucleotide sequence ID" value="NZ_JAUUDS010000001.1"/>
</dbReference>
<name>A0ABT9EHF2_9SPHN</name>
<gene>
    <name evidence="1" type="ORF">Q5H91_03195</name>
</gene>
<evidence type="ECO:0000313" key="1">
    <source>
        <dbReference type="EMBL" id="MDP1026206.1"/>
    </source>
</evidence>
<accession>A0ABT9EHF2</accession>
<dbReference type="EMBL" id="JAUUDS010000001">
    <property type="protein sequence ID" value="MDP1026206.1"/>
    <property type="molecule type" value="Genomic_DNA"/>
</dbReference>
<evidence type="ECO:0000313" key="2">
    <source>
        <dbReference type="Proteomes" id="UP001230685"/>
    </source>
</evidence>
<keyword evidence="1" id="KW-0223">Dioxygenase</keyword>
<keyword evidence="2" id="KW-1185">Reference proteome</keyword>
<dbReference type="InterPro" id="IPR008775">
    <property type="entry name" value="Phytyl_CoA_dOase-like"/>
</dbReference>
<dbReference type="Proteomes" id="UP001230685">
    <property type="component" value="Unassembled WGS sequence"/>
</dbReference>
<dbReference type="Pfam" id="PF05721">
    <property type="entry name" value="PhyH"/>
    <property type="match status" value="1"/>
</dbReference>
<dbReference type="Gene3D" id="2.60.120.620">
    <property type="entry name" value="q2cbj1_9rhob like domain"/>
    <property type="match status" value="1"/>
</dbReference>
<reference evidence="1 2" key="1">
    <citation type="submission" date="2023-07" db="EMBL/GenBank/DDBJ databases">
        <authorList>
            <person name="Kim M.K."/>
        </authorList>
    </citation>
    <scope>NUCLEOTIDE SEQUENCE [LARGE SCALE GENOMIC DNA]</scope>
    <source>
        <strain evidence="1 2">KR1UV-12</strain>
    </source>
</reference>